<evidence type="ECO:0000313" key="2">
    <source>
        <dbReference type="Proteomes" id="UP001281147"/>
    </source>
</evidence>
<keyword evidence="2" id="KW-1185">Reference proteome</keyword>
<protein>
    <submittedName>
        <fullName evidence="1">Uncharacterized protein</fullName>
    </submittedName>
</protein>
<evidence type="ECO:0000313" key="1">
    <source>
        <dbReference type="EMBL" id="KAK3680480.1"/>
    </source>
</evidence>
<proteinExistence type="predicted"/>
<gene>
    <name evidence="1" type="ORF">LTR37_021216</name>
</gene>
<name>A0ACC3M990_9PEZI</name>
<reference evidence="1" key="1">
    <citation type="submission" date="2023-07" db="EMBL/GenBank/DDBJ databases">
        <title>Black Yeasts Isolated from many extreme environments.</title>
        <authorList>
            <person name="Coleine C."/>
            <person name="Stajich J.E."/>
            <person name="Selbmann L."/>
        </authorList>
    </citation>
    <scope>NUCLEOTIDE SEQUENCE</scope>
    <source>
        <strain evidence="1">CCFEE 5714</strain>
    </source>
</reference>
<dbReference type="EMBL" id="JAUTXU010000449">
    <property type="protein sequence ID" value="KAK3680480.1"/>
    <property type="molecule type" value="Genomic_DNA"/>
</dbReference>
<organism evidence="1 2">
    <name type="scientific">Vermiconidia calcicola</name>
    <dbReference type="NCBI Taxonomy" id="1690605"/>
    <lineage>
        <taxon>Eukaryota</taxon>
        <taxon>Fungi</taxon>
        <taxon>Dikarya</taxon>
        <taxon>Ascomycota</taxon>
        <taxon>Pezizomycotina</taxon>
        <taxon>Dothideomycetes</taxon>
        <taxon>Dothideomycetidae</taxon>
        <taxon>Mycosphaerellales</taxon>
        <taxon>Extremaceae</taxon>
        <taxon>Vermiconidia</taxon>
    </lineage>
</organism>
<sequence length="572" mass="61608">MPVSHLGLTVSHIPSATSFYLAALQPLGYHYIGQQGNSIGLGIIDADFFLCQERSGTRASPNHVAFTADDRVTVRNCYAAALNAGGCPSGAPSYRNGDCSCFNAAVEDLDGNTIEFIYREPCQSESNHELPAPSASSRVETWQEKVSRSGVTEEVQSLASKASRTKSRAQTALDLASTTSKSLKPSTALMPGITRSRTEPVTSNVENGGKTIVGTLLGAAAGAAVAYAMCQSEKDSAREESSFARSQVASGRDGRSRREYEKSNVSKRSHRNYSTTESARTPKPLYRNMLAIETPMYEEDGIQDVISRYTSSRRPAPQRSQTYDAIEYAPKSVASSRGDQYGLKRSSTVPMDTPDYYLEAPRTAPASRHTSRRGSFDDTKLTRHDSGVSMHSHRSGRRSSASTIKPSRTGSQYESAANVPLPSSKAQSYISAADQMTQVRSKALSYKSAAEMPLPSSRATSYVSAAQYPVPPSRTNGGYTDTAEESDGLGDTRTVVPDDSISCVDYSSKSKTSKSSVKSSRHSSKRSNAGSERTVRPAKAGGSRHGAQTLPVRQKEDYHGGKSGKRSTFSYV</sequence>
<comment type="caution">
    <text evidence="1">The sequence shown here is derived from an EMBL/GenBank/DDBJ whole genome shotgun (WGS) entry which is preliminary data.</text>
</comment>
<accession>A0ACC3M990</accession>
<dbReference type="Proteomes" id="UP001281147">
    <property type="component" value="Unassembled WGS sequence"/>
</dbReference>